<proteinExistence type="predicted"/>
<dbReference type="RefSeq" id="WP_188595337.1">
    <property type="nucleotide sequence ID" value="NZ_BMJN01000076.1"/>
</dbReference>
<dbReference type="Proteomes" id="UP000660801">
    <property type="component" value="Unassembled WGS sequence"/>
</dbReference>
<evidence type="ECO:0000313" key="1">
    <source>
        <dbReference type="EMBL" id="GGE38378.1"/>
    </source>
</evidence>
<protein>
    <submittedName>
        <fullName evidence="1">Uncharacterized protein</fullName>
    </submittedName>
</protein>
<sequence>MKRYDKHAGSYLGYYYKSGLHLRMDYRSYRSYIEKIIEISLQEEER</sequence>
<gene>
    <name evidence="1" type="ORF">GCM10011510_19710</name>
</gene>
<reference evidence="1" key="1">
    <citation type="journal article" date="2014" name="Int. J. Syst. Evol. Microbiol.">
        <title>Complete genome sequence of Corynebacterium casei LMG S-19264T (=DSM 44701T), isolated from a smear-ripened cheese.</title>
        <authorList>
            <consortium name="US DOE Joint Genome Institute (JGI-PGF)"/>
            <person name="Walter F."/>
            <person name="Albersmeier A."/>
            <person name="Kalinowski J."/>
            <person name="Ruckert C."/>
        </authorList>
    </citation>
    <scope>NUCLEOTIDE SEQUENCE</scope>
    <source>
        <strain evidence="1">CGMCC 1.15533</strain>
    </source>
</reference>
<reference evidence="1" key="2">
    <citation type="submission" date="2020-09" db="EMBL/GenBank/DDBJ databases">
        <authorList>
            <person name="Sun Q."/>
            <person name="Zhou Y."/>
        </authorList>
    </citation>
    <scope>NUCLEOTIDE SEQUENCE</scope>
    <source>
        <strain evidence="1">CGMCC 1.15533</strain>
    </source>
</reference>
<comment type="caution">
    <text evidence="1">The sequence shown here is derived from an EMBL/GenBank/DDBJ whole genome shotgun (WGS) entry which is preliminary data.</text>
</comment>
<organism evidence="1 2">
    <name type="scientific">Streptococcus himalayensis</name>
    <dbReference type="NCBI Taxonomy" id="1888195"/>
    <lineage>
        <taxon>Bacteria</taxon>
        <taxon>Bacillati</taxon>
        <taxon>Bacillota</taxon>
        <taxon>Bacilli</taxon>
        <taxon>Lactobacillales</taxon>
        <taxon>Streptococcaceae</taxon>
        <taxon>Streptococcus</taxon>
    </lineage>
</organism>
<accession>A0A917ABD4</accession>
<name>A0A917ABD4_9STRE</name>
<evidence type="ECO:0000313" key="2">
    <source>
        <dbReference type="Proteomes" id="UP000660801"/>
    </source>
</evidence>
<keyword evidence="2" id="KW-1185">Reference proteome</keyword>
<dbReference type="EMBL" id="BMJN01000076">
    <property type="protein sequence ID" value="GGE38378.1"/>
    <property type="molecule type" value="Genomic_DNA"/>
</dbReference>
<dbReference type="AlphaFoldDB" id="A0A917ABD4"/>